<accession>A0A915KF59</accession>
<name>A0A915KF59_ROMCU</name>
<proteinExistence type="predicted"/>
<dbReference type="Proteomes" id="UP000887565">
    <property type="component" value="Unplaced"/>
</dbReference>
<reference evidence="2" key="1">
    <citation type="submission" date="2022-11" db="UniProtKB">
        <authorList>
            <consortium name="WormBaseParasite"/>
        </authorList>
    </citation>
    <scope>IDENTIFICATION</scope>
</reference>
<evidence type="ECO:0000313" key="1">
    <source>
        <dbReference type="Proteomes" id="UP000887565"/>
    </source>
</evidence>
<dbReference type="WBParaSite" id="nRc.2.0.1.t36651-RA">
    <property type="protein sequence ID" value="nRc.2.0.1.t36651-RA"/>
    <property type="gene ID" value="nRc.2.0.1.g36651"/>
</dbReference>
<keyword evidence="1" id="KW-1185">Reference proteome</keyword>
<dbReference type="PROSITE" id="PS51257">
    <property type="entry name" value="PROKAR_LIPOPROTEIN"/>
    <property type="match status" value="1"/>
</dbReference>
<sequence>MVLQDLRMTDWLILLTTSSFSCQRHETFYPHCVIKLIPGMRDVPGRWKNGKREYTVEYCAIFRPTSRTIKCRAKKTENSFKFNLELHCKKLAFHMPKNALYGEPREKTVESEVAKC</sequence>
<dbReference type="AlphaFoldDB" id="A0A915KF59"/>
<protein>
    <submittedName>
        <fullName evidence="2">Uncharacterized protein</fullName>
    </submittedName>
</protein>
<organism evidence="1 2">
    <name type="scientific">Romanomermis culicivorax</name>
    <name type="common">Nematode worm</name>
    <dbReference type="NCBI Taxonomy" id="13658"/>
    <lineage>
        <taxon>Eukaryota</taxon>
        <taxon>Metazoa</taxon>
        <taxon>Ecdysozoa</taxon>
        <taxon>Nematoda</taxon>
        <taxon>Enoplea</taxon>
        <taxon>Dorylaimia</taxon>
        <taxon>Mermithida</taxon>
        <taxon>Mermithoidea</taxon>
        <taxon>Mermithidae</taxon>
        <taxon>Romanomermis</taxon>
    </lineage>
</organism>
<evidence type="ECO:0000313" key="2">
    <source>
        <dbReference type="WBParaSite" id="nRc.2.0.1.t36651-RA"/>
    </source>
</evidence>